<accession>A0A329RUB0</accession>
<dbReference type="Proteomes" id="UP000251314">
    <property type="component" value="Unassembled WGS sequence"/>
</dbReference>
<reference evidence="1 2" key="1">
    <citation type="submission" date="2018-01" db="EMBL/GenBank/DDBJ databases">
        <title>Draft genome of the strawberry crown rot pathogen Phytophthora cactorum.</title>
        <authorList>
            <person name="Armitage A.D."/>
            <person name="Lysoe E."/>
            <person name="Nellist C.F."/>
            <person name="Harrison R.J."/>
            <person name="Brurberg M.B."/>
        </authorList>
    </citation>
    <scope>NUCLEOTIDE SEQUENCE [LARGE SCALE GENOMIC DNA]</scope>
    <source>
        <strain evidence="1 2">10300</strain>
    </source>
</reference>
<gene>
    <name evidence="1" type="ORF">PC110_g15769</name>
</gene>
<protein>
    <submittedName>
        <fullName evidence="1">Uncharacterized protein</fullName>
    </submittedName>
</protein>
<keyword evidence="2" id="KW-1185">Reference proteome</keyword>
<proteinExistence type="predicted"/>
<evidence type="ECO:0000313" key="1">
    <source>
        <dbReference type="EMBL" id="RAW27839.1"/>
    </source>
</evidence>
<name>A0A329RUB0_9STRA</name>
<dbReference type="EMBL" id="MJFZ01000533">
    <property type="protein sequence ID" value="RAW27839.1"/>
    <property type="molecule type" value="Genomic_DNA"/>
</dbReference>
<dbReference type="OrthoDB" id="10282233at2759"/>
<sequence length="49" mass="5529">MSTCIAQLRSVNNQMLNSAVTGLTMWARYCKRRKPTTLIANIEKKADSL</sequence>
<dbReference type="VEuPathDB" id="FungiDB:PC110_g15769"/>
<comment type="caution">
    <text evidence="1">The sequence shown here is derived from an EMBL/GenBank/DDBJ whole genome shotgun (WGS) entry which is preliminary data.</text>
</comment>
<organism evidence="1 2">
    <name type="scientific">Phytophthora cactorum</name>
    <dbReference type="NCBI Taxonomy" id="29920"/>
    <lineage>
        <taxon>Eukaryota</taxon>
        <taxon>Sar</taxon>
        <taxon>Stramenopiles</taxon>
        <taxon>Oomycota</taxon>
        <taxon>Peronosporomycetes</taxon>
        <taxon>Peronosporales</taxon>
        <taxon>Peronosporaceae</taxon>
        <taxon>Phytophthora</taxon>
    </lineage>
</organism>
<evidence type="ECO:0000313" key="2">
    <source>
        <dbReference type="Proteomes" id="UP000251314"/>
    </source>
</evidence>
<dbReference type="AlphaFoldDB" id="A0A329RUB0"/>